<dbReference type="GO" id="GO:0003677">
    <property type="term" value="F:DNA binding"/>
    <property type="evidence" value="ECO:0007669"/>
    <property type="project" value="InterPro"/>
</dbReference>
<name>A0AB37U8W2_9CYAN</name>
<evidence type="ECO:0000313" key="1">
    <source>
        <dbReference type="EMBL" id="RUS98433.1"/>
    </source>
</evidence>
<proteinExistence type="predicted"/>
<dbReference type="Pfam" id="PF03400">
    <property type="entry name" value="DDE_Tnp_IS1"/>
    <property type="match status" value="1"/>
</dbReference>
<accession>A0AB37U8W2</accession>
<reference evidence="1 2" key="1">
    <citation type="journal article" date="2019" name="Genome Biol. Evol.">
        <title>Day and night: Metabolic profiles and evolutionary relationships of six axenic non-marine cyanobacteria.</title>
        <authorList>
            <person name="Will S.E."/>
            <person name="Henke P."/>
            <person name="Boedeker C."/>
            <person name="Huang S."/>
            <person name="Brinkmann H."/>
            <person name="Rohde M."/>
            <person name="Jarek M."/>
            <person name="Friedl T."/>
            <person name="Seufert S."/>
            <person name="Schumacher M."/>
            <person name="Overmann J."/>
            <person name="Neumann-Schaal M."/>
            <person name="Petersen J."/>
        </authorList>
    </citation>
    <scope>NUCLEOTIDE SEQUENCE [LARGE SCALE GENOMIC DNA]</scope>
    <source>
        <strain evidence="1 2">SAG 39.79</strain>
    </source>
</reference>
<protein>
    <recommendedName>
        <fullName evidence="3">IS1 transposase</fullName>
    </recommendedName>
</protein>
<dbReference type="Proteomes" id="UP000282574">
    <property type="component" value="Unassembled WGS sequence"/>
</dbReference>
<dbReference type="GO" id="GO:0004803">
    <property type="term" value="F:transposase activity"/>
    <property type="evidence" value="ECO:0007669"/>
    <property type="project" value="InterPro"/>
</dbReference>
<dbReference type="InterPro" id="IPR005063">
    <property type="entry name" value="Transposase_27"/>
</dbReference>
<dbReference type="GO" id="GO:0006313">
    <property type="term" value="P:DNA transposition"/>
    <property type="evidence" value="ECO:0007669"/>
    <property type="project" value="InterPro"/>
</dbReference>
<evidence type="ECO:0000313" key="2">
    <source>
        <dbReference type="Proteomes" id="UP000282574"/>
    </source>
</evidence>
<sequence>MGDRTRKSARNLWASLPEVYQQCAFVYTDFWQAYNTVIPHKRHQAVGKETGLTNHIERLNNTFRQRVSRLVRDSLSFSKKLHNHIGAVWCFIHGYNAELNMI</sequence>
<dbReference type="AlphaFoldDB" id="A0AB37U8W2"/>
<comment type="caution">
    <text evidence="1">The sequence shown here is derived from an EMBL/GenBank/DDBJ whole genome shotgun (WGS) entry which is preliminary data.</text>
</comment>
<dbReference type="EMBL" id="RSCK01000163">
    <property type="protein sequence ID" value="RUS98433.1"/>
    <property type="molecule type" value="Genomic_DNA"/>
</dbReference>
<keyword evidence="2" id="KW-1185">Reference proteome</keyword>
<evidence type="ECO:0008006" key="3">
    <source>
        <dbReference type="Google" id="ProtNLM"/>
    </source>
</evidence>
<organism evidence="1 2">
    <name type="scientific">Chroococcidiopsis cubana SAG 39.79</name>
    <dbReference type="NCBI Taxonomy" id="388085"/>
    <lineage>
        <taxon>Bacteria</taxon>
        <taxon>Bacillati</taxon>
        <taxon>Cyanobacteriota</taxon>
        <taxon>Cyanophyceae</taxon>
        <taxon>Chroococcidiopsidales</taxon>
        <taxon>Chroococcidiopsidaceae</taxon>
        <taxon>Chroococcidiopsis</taxon>
    </lineage>
</organism>
<gene>
    <name evidence="1" type="ORF">DSM107010_69440</name>
</gene>